<reference evidence="1 2" key="1">
    <citation type="submission" date="2019-03" db="EMBL/GenBank/DDBJ databases">
        <title>Single cell metagenomics reveals metabolic interactions within the superorganism composed of flagellate Streblomastix strix and complex community of Bacteroidetes bacteria on its surface.</title>
        <authorList>
            <person name="Treitli S.C."/>
            <person name="Kolisko M."/>
            <person name="Husnik F."/>
            <person name="Keeling P."/>
            <person name="Hampl V."/>
        </authorList>
    </citation>
    <scope>NUCLEOTIDE SEQUENCE [LARGE SCALE GENOMIC DNA]</scope>
    <source>
        <strain evidence="1">ST1C</strain>
    </source>
</reference>
<name>A0A5J4TRC0_9EUKA</name>
<accession>A0A5J4TRC0</accession>
<sequence length="163" mass="18477">MQIPPPVFELQFSIITTSLIVNLLLESYILAYIPPPILPDWHSTKELQSLIVSVPPVLIVAQIAPPQVDAKHQVQVELIMNTQAPFEIQRTRAPPPPDGFEQLVNVQFLILNQSEAEFNAKLQLILMNQPFSKSEIAETPQKPCDAKRIINRFRIIALLAYFE</sequence>
<comment type="caution">
    <text evidence="1">The sequence shown here is derived from an EMBL/GenBank/DDBJ whole genome shotgun (WGS) entry which is preliminary data.</text>
</comment>
<organism evidence="1 2">
    <name type="scientific">Streblomastix strix</name>
    <dbReference type="NCBI Taxonomy" id="222440"/>
    <lineage>
        <taxon>Eukaryota</taxon>
        <taxon>Metamonada</taxon>
        <taxon>Preaxostyla</taxon>
        <taxon>Oxymonadida</taxon>
        <taxon>Streblomastigidae</taxon>
        <taxon>Streblomastix</taxon>
    </lineage>
</organism>
<gene>
    <name evidence="1" type="ORF">EZS28_043387</name>
</gene>
<evidence type="ECO:0000313" key="1">
    <source>
        <dbReference type="EMBL" id="KAA6361086.1"/>
    </source>
</evidence>
<dbReference type="AlphaFoldDB" id="A0A5J4TRC0"/>
<dbReference type="Proteomes" id="UP000324800">
    <property type="component" value="Unassembled WGS sequence"/>
</dbReference>
<proteinExistence type="predicted"/>
<dbReference type="EMBL" id="SNRW01026041">
    <property type="protein sequence ID" value="KAA6361086.1"/>
    <property type="molecule type" value="Genomic_DNA"/>
</dbReference>
<evidence type="ECO:0000313" key="2">
    <source>
        <dbReference type="Proteomes" id="UP000324800"/>
    </source>
</evidence>
<protein>
    <submittedName>
        <fullName evidence="1">Uncharacterized protein</fullName>
    </submittedName>
</protein>